<accession>A0A0R1QV83</accession>
<dbReference type="OrthoDB" id="9811997at2"/>
<reference evidence="2 3" key="1">
    <citation type="journal article" date="2015" name="Genome Announc.">
        <title>Expanding the biotechnology potential of lactobacilli through comparative genomics of 213 strains and associated genera.</title>
        <authorList>
            <person name="Sun Z."/>
            <person name="Harris H.M."/>
            <person name="McCann A."/>
            <person name="Guo C."/>
            <person name="Argimon S."/>
            <person name="Zhang W."/>
            <person name="Yang X."/>
            <person name="Jeffery I.B."/>
            <person name="Cooney J.C."/>
            <person name="Kagawa T.F."/>
            <person name="Liu W."/>
            <person name="Song Y."/>
            <person name="Salvetti E."/>
            <person name="Wrobel A."/>
            <person name="Rasinkangas P."/>
            <person name="Parkhill J."/>
            <person name="Rea M.C."/>
            <person name="O'Sullivan O."/>
            <person name="Ritari J."/>
            <person name="Douillard F.P."/>
            <person name="Paul Ross R."/>
            <person name="Yang R."/>
            <person name="Briner A.E."/>
            <person name="Felis G.E."/>
            <person name="de Vos W.M."/>
            <person name="Barrangou R."/>
            <person name="Klaenhammer T.R."/>
            <person name="Caufield P.W."/>
            <person name="Cui Y."/>
            <person name="Zhang H."/>
            <person name="O'Toole P.W."/>
        </authorList>
    </citation>
    <scope>NUCLEOTIDE SEQUENCE [LARGE SCALE GENOMIC DNA]</scope>
    <source>
        <strain evidence="2 3">DSM 13343</strain>
    </source>
</reference>
<protein>
    <recommendedName>
        <fullName evidence="1">ScoMcrA-like SRA domain-containing protein</fullName>
    </recommendedName>
</protein>
<sequence>MIVIGAWVIHKTYGRGQVIGIDDQQLSVKFEDGAQRQMALSIVMPRGILTFEDDQLQQKTFAEFPSQSHQVAQPVVVSPSKTTHHKRQKSAPKLKRTTALKIADLVSGRVYTHDEIIHTFVVASSGGMRRSHANNALVLLSRHHADPEQNPYEDRWEADGLFHYTGEGQVGDQSLDYRQNKTLNESDRNGISVYLFESSRDNAYVYRGEVVLAKAPYPEQAPDRDGKLWRVYKFPLRVKSAE</sequence>
<proteinExistence type="predicted"/>
<dbReference type="InterPro" id="IPR058712">
    <property type="entry name" value="SRA_ScoMcrA"/>
</dbReference>
<evidence type="ECO:0000259" key="1">
    <source>
        <dbReference type="Pfam" id="PF26348"/>
    </source>
</evidence>
<gene>
    <name evidence="2" type="ORF">FD01_GL000836</name>
</gene>
<evidence type="ECO:0000313" key="2">
    <source>
        <dbReference type="EMBL" id="KRL45048.1"/>
    </source>
</evidence>
<dbReference type="AlphaFoldDB" id="A0A0R1QV83"/>
<keyword evidence="3" id="KW-1185">Reference proteome</keyword>
<name>A0A0R1QV83_9LACO</name>
<evidence type="ECO:0000313" key="3">
    <source>
        <dbReference type="Proteomes" id="UP000051790"/>
    </source>
</evidence>
<dbReference type="PATRIC" id="fig|1423769.4.peg.896"/>
<dbReference type="EMBL" id="AZEU01000134">
    <property type="protein sequence ID" value="KRL45048.1"/>
    <property type="molecule type" value="Genomic_DNA"/>
</dbReference>
<dbReference type="Pfam" id="PF26348">
    <property type="entry name" value="SRA_ScoMcrA"/>
    <property type="match status" value="1"/>
</dbReference>
<organism evidence="2 3">
    <name type="scientific">Lacticaseibacillus manihotivorans DSM 13343 = JCM 12514</name>
    <dbReference type="NCBI Taxonomy" id="1423769"/>
    <lineage>
        <taxon>Bacteria</taxon>
        <taxon>Bacillati</taxon>
        <taxon>Bacillota</taxon>
        <taxon>Bacilli</taxon>
        <taxon>Lactobacillales</taxon>
        <taxon>Lactobacillaceae</taxon>
        <taxon>Lacticaseibacillus</taxon>
    </lineage>
</organism>
<feature type="domain" description="ScoMcrA-like SRA" evidence="1">
    <location>
        <begin position="113"/>
        <end position="237"/>
    </location>
</feature>
<comment type="caution">
    <text evidence="2">The sequence shown here is derived from an EMBL/GenBank/DDBJ whole genome shotgun (WGS) entry which is preliminary data.</text>
</comment>
<dbReference type="Proteomes" id="UP000051790">
    <property type="component" value="Unassembled WGS sequence"/>
</dbReference>